<dbReference type="SMART" id="SM00248">
    <property type="entry name" value="ANK"/>
    <property type="match status" value="5"/>
</dbReference>
<dbReference type="OrthoDB" id="366390at2759"/>
<protein>
    <submittedName>
        <fullName evidence="2">Ankyrin</fullName>
    </submittedName>
</protein>
<organism evidence="2 3">
    <name type="scientific">Morchella conica CCBAS932</name>
    <dbReference type="NCBI Taxonomy" id="1392247"/>
    <lineage>
        <taxon>Eukaryota</taxon>
        <taxon>Fungi</taxon>
        <taxon>Dikarya</taxon>
        <taxon>Ascomycota</taxon>
        <taxon>Pezizomycotina</taxon>
        <taxon>Pezizomycetes</taxon>
        <taxon>Pezizales</taxon>
        <taxon>Morchellaceae</taxon>
        <taxon>Morchella</taxon>
    </lineage>
</organism>
<keyword evidence="1" id="KW-0040">ANK repeat</keyword>
<evidence type="ECO:0000313" key="3">
    <source>
        <dbReference type="Proteomes" id="UP000277580"/>
    </source>
</evidence>
<dbReference type="STRING" id="1392247.A0A3N4KCP6"/>
<dbReference type="Proteomes" id="UP000277580">
    <property type="component" value="Unassembled WGS sequence"/>
</dbReference>
<evidence type="ECO:0000313" key="2">
    <source>
        <dbReference type="EMBL" id="RPB07258.1"/>
    </source>
</evidence>
<dbReference type="InParanoid" id="A0A3N4KCP6"/>
<gene>
    <name evidence="2" type="ORF">P167DRAFT_464404</name>
</gene>
<dbReference type="InterPro" id="IPR002110">
    <property type="entry name" value="Ankyrin_rpt"/>
</dbReference>
<reference evidence="2 3" key="1">
    <citation type="journal article" date="2018" name="Nat. Ecol. Evol.">
        <title>Pezizomycetes genomes reveal the molecular basis of ectomycorrhizal truffle lifestyle.</title>
        <authorList>
            <person name="Murat C."/>
            <person name="Payen T."/>
            <person name="Noel B."/>
            <person name="Kuo A."/>
            <person name="Morin E."/>
            <person name="Chen J."/>
            <person name="Kohler A."/>
            <person name="Krizsan K."/>
            <person name="Balestrini R."/>
            <person name="Da Silva C."/>
            <person name="Montanini B."/>
            <person name="Hainaut M."/>
            <person name="Levati E."/>
            <person name="Barry K.W."/>
            <person name="Belfiori B."/>
            <person name="Cichocki N."/>
            <person name="Clum A."/>
            <person name="Dockter R.B."/>
            <person name="Fauchery L."/>
            <person name="Guy J."/>
            <person name="Iotti M."/>
            <person name="Le Tacon F."/>
            <person name="Lindquist E.A."/>
            <person name="Lipzen A."/>
            <person name="Malagnac F."/>
            <person name="Mello A."/>
            <person name="Molinier V."/>
            <person name="Miyauchi S."/>
            <person name="Poulain J."/>
            <person name="Riccioni C."/>
            <person name="Rubini A."/>
            <person name="Sitrit Y."/>
            <person name="Splivallo R."/>
            <person name="Traeger S."/>
            <person name="Wang M."/>
            <person name="Zifcakova L."/>
            <person name="Wipf D."/>
            <person name="Zambonelli A."/>
            <person name="Paolocci F."/>
            <person name="Nowrousian M."/>
            <person name="Ottonello S."/>
            <person name="Baldrian P."/>
            <person name="Spatafora J.W."/>
            <person name="Henrissat B."/>
            <person name="Nagy L.G."/>
            <person name="Aury J.M."/>
            <person name="Wincker P."/>
            <person name="Grigoriev I.V."/>
            <person name="Bonfante P."/>
            <person name="Martin F.M."/>
        </authorList>
    </citation>
    <scope>NUCLEOTIDE SEQUENCE [LARGE SCALE GENOMIC DNA]</scope>
    <source>
        <strain evidence="2 3">CCBAS932</strain>
    </source>
</reference>
<keyword evidence="3" id="KW-1185">Reference proteome</keyword>
<feature type="non-terminal residue" evidence="2">
    <location>
        <position position="1"/>
    </location>
</feature>
<dbReference type="InterPro" id="IPR036770">
    <property type="entry name" value="Ankyrin_rpt-contain_sf"/>
</dbReference>
<proteinExistence type="predicted"/>
<dbReference type="PANTHER" id="PTHR24118">
    <property type="entry name" value="POTE ANKYRIN DOMAIN"/>
    <property type="match status" value="1"/>
</dbReference>
<dbReference type="PANTHER" id="PTHR24118:SF99">
    <property type="entry name" value="POTE ANKYRIN DOMAIN FAMILY MEMBER 3C-RELATED"/>
    <property type="match status" value="1"/>
</dbReference>
<evidence type="ECO:0000256" key="1">
    <source>
        <dbReference type="PROSITE-ProRule" id="PRU00023"/>
    </source>
</evidence>
<feature type="repeat" description="ANK" evidence="1">
    <location>
        <begin position="109"/>
        <end position="144"/>
    </location>
</feature>
<dbReference type="PROSITE" id="PS50088">
    <property type="entry name" value="ANK_REPEAT"/>
    <property type="match status" value="3"/>
</dbReference>
<dbReference type="SUPFAM" id="SSF48403">
    <property type="entry name" value="Ankyrin repeat"/>
    <property type="match status" value="1"/>
</dbReference>
<dbReference type="AlphaFoldDB" id="A0A3N4KCP6"/>
<dbReference type="Pfam" id="PF12796">
    <property type="entry name" value="Ank_2"/>
    <property type="match status" value="1"/>
</dbReference>
<name>A0A3N4KCP6_9PEZI</name>
<dbReference type="Pfam" id="PF00023">
    <property type="entry name" value="Ank"/>
    <property type="match status" value="2"/>
</dbReference>
<accession>A0A3N4KCP6</accession>
<feature type="repeat" description="ANK" evidence="1">
    <location>
        <begin position="145"/>
        <end position="177"/>
    </location>
</feature>
<dbReference type="PROSITE" id="PS50297">
    <property type="entry name" value="ANK_REP_REGION"/>
    <property type="match status" value="3"/>
</dbReference>
<feature type="non-terminal residue" evidence="2">
    <location>
        <position position="198"/>
    </location>
</feature>
<dbReference type="EMBL" id="ML119189">
    <property type="protein sequence ID" value="RPB07258.1"/>
    <property type="molecule type" value="Genomic_DNA"/>
</dbReference>
<dbReference type="Gene3D" id="1.25.40.20">
    <property type="entry name" value="Ankyrin repeat-containing domain"/>
    <property type="match status" value="2"/>
</dbReference>
<sequence length="198" mass="20827">TSLQWASMNGHIPLIRLLLSSHPNNADINTVATHTRNRPSPSCTTALHHAIARGDEEIVRLLLDAGAKCDIQDAFGNTAVHAAVIRANKTRLLNLLLGYESPLDIGNNKGDTPLHIAVSGVSPCAAAVAGILLDNGAQVNVRNGWKYTPLHVAAMAGVVEVVEVLMRGGADVDADGEWCLTPGKLAEARGLTGVVRVL</sequence>
<feature type="repeat" description="ANK" evidence="1">
    <location>
        <begin position="42"/>
        <end position="74"/>
    </location>
</feature>